<gene>
    <name evidence="2" type="ORF">TUM18780_29850</name>
</gene>
<reference evidence="2 3" key="1">
    <citation type="submission" date="2020-06" db="EMBL/GenBank/DDBJ databases">
        <title>Whole-genome sequencing of blaNDM-5 positive Escherichia coli isolated from a Japanese patient with no history of travel abroad.</title>
        <authorList>
            <person name="Ito Y."/>
            <person name="Aoki K."/>
            <person name="Nakayama N."/>
            <person name="Ohtsuka M."/>
            <person name="Ota M."/>
            <person name="Kaneko N."/>
            <person name="Yoshida M."/>
            <person name="Ishii Y."/>
            <person name="Tateda K."/>
            <person name="Matsuse H."/>
        </authorList>
    </citation>
    <scope>NUCLEOTIDE SEQUENCE [LARGE SCALE GENOMIC DNA]</scope>
    <source>
        <strain evidence="2 3">TUM18780</strain>
    </source>
</reference>
<feature type="compositionally biased region" description="Basic and acidic residues" evidence="1">
    <location>
        <begin position="20"/>
        <end position="35"/>
    </location>
</feature>
<sequence>MPESLFRHLLLLILIYRRAPDGGKNEDNKFNHDDSFGAGTWNDYRRSAQ</sequence>
<accession>A0ABC8E2E7</accession>
<dbReference type="Proteomes" id="UP000509260">
    <property type="component" value="Chromosome"/>
</dbReference>
<evidence type="ECO:0000313" key="3">
    <source>
        <dbReference type="Proteomes" id="UP000509260"/>
    </source>
</evidence>
<protein>
    <submittedName>
        <fullName evidence="2">Uncharacterized protein</fullName>
    </submittedName>
</protein>
<dbReference type="AlphaFoldDB" id="A0ABC8E2E7"/>
<organism evidence="2 3">
    <name type="scientific">Escherichia coli</name>
    <dbReference type="NCBI Taxonomy" id="562"/>
    <lineage>
        <taxon>Bacteria</taxon>
        <taxon>Pseudomonadati</taxon>
        <taxon>Pseudomonadota</taxon>
        <taxon>Gammaproteobacteria</taxon>
        <taxon>Enterobacterales</taxon>
        <taxon>Enterobacteriaceae</taxon>
        <taxon>Escherichia</taxon>
    </lineage>
</organism>
<proteinExistence type="predicted"/>
<dbReference type="EMBL" id="AP023197">
    <property type="protein sequence ID" value="BCG37823.1"/>
    <property type="molecule type" value="Genomic_DNA"/>
</dbReference>
<evidence type="ECO:0000256" key="1">
    <source>
        <dbReference type="SAM" id="MobiDB-lite"/>
    </source>
</evidence>
<evidence type="ECO:0000313" key="2">
    <source>
        <dbReference type="EMBL" id="BCG37823.1"/>
    </source>
</evidence>
<name>A0ABC8E2E7_ECOLX</name>
<feature type="region of interest" description="Disordered" evidence="1">
    <location>
        <begin position="20"/>
        <end position="49"/>
    </location>
</feature>